<dbReference type="Gene3D" id="1.20.120.330">
    <property type="entry name" value="Nucleotidyltransferases domain 2"/>
    <property type="match status" value="1"/>
</dbReference>
<dbReference type="eggNOG" id="ENOG502ZGT6">
    <property type="taxonomic scope" value="Bacteria"/>
</dbReference>
<protein>
    <submittedName>
        <fullName evidence="1">Uncharacterized protein</fullName>
    </submittedName>
</protein>
<dbReference type="STRING" id="236814.IX39_06625"/>
<proteinExistence type="predicted"/>
<name>A0A085Z7B4_9FLAO</name>
<dbReference type="AlphaFoldDB" id="A0A085Z7B4"/>
<evidence type="ECO:0000313" key="1">
    <source>
        <dbReference type="EMBL" id="KFF00328.1"/>
    </source>
</evidence>
<accession>A0A085Z7B4</accession>
<dbReference type="RefSeq" id="WP_034674472.1">
    <property type="nucleotide sequence ID" value="NZ_FPAP01000001.1"/>
</dbReference>
<keyword evidence="2" id="KW-1185">Reference proteome</keyword>
<dbReference type="SUPFAM" id="SSF158668">
    <property type="entry name" value="MtlR-like"/>
    <property type="match status" value="1"/>
</dbReference>
<dbReference type="Proteomes" id="UP000028713">
    <property type="component" value="Unassembled WGS sequence"/>
</dbReference>
<sequence>MIITPKLVDENNLKEVRGWTIDCLNGIEMFVDKLIVDFFKPINIDDFTKIALNASIISFGGKIKILANIDYVSKEVLEKIRKLSAIRNGFAHAHSKTMSKITYDPKLEPATQVQFYKGIEVMNSSGKVDVKNFLDYYNEFKILFEEAKVMLTELFNERKLTLI</sequence>
<organism evidence="1 2">
    <name type="scientific">Chryseobacterium formosense</name>
    <dbReference type="NCBI Taxonomy" id="236814"/>
    <lineage>
        <taxon>Bacteria</taxon>
        <taxon>Pseudomonadati</taxon>
        <taxon>Bacteroidota</taxon>
        <taxon>Flavobacteriia</taxon>
        <taxon>Flavobacteriales</taxon>
        <taxon>Weeksellaceae</taxon>
        <taxon>Chryseobacterium group</taxon>
        <taxon>Chryseobacterium</taxon>
    </lineage>
</organism>
<gene>
    <name evidence="1" type="ORF">IX39_06625</name>
</gene>
<reference evidence="1 2" key="1">
    <citation type="submission" date="2014-07" db="EMBL/GenBank/DDBJ databases">
        <title>Genome of Chryseobacterium formosense LMG 24722.</title>
        <authorList>
            <person name="Pipes S.E."/>
            <person name="Stropko S.J."/>
            <person name="Newman J.D."/>
        </authorList>
    </citation>
    <scope>NUCLEOTIDE SEQUENCE [LARGE SCALE GENOMIC DNA]</scope>
    <source>
        <strain evidence="1 2">LMG 24722</strain>
    </source>
</reference>
<dbReference type="OrthoDB" id="1452542at2"/>
<dbReference type="EMBL" id="JPRP01000001">
    <property type="protein sequence ID" value="KFF00328.1"/>
    <property type="molecule type" value="Genomic_DNA"/>
</dbReference>
<dbReference type="InterPro" id="IPR038026">
    <property type="entry name" value="MtlR-like_sf"/>
</dbReference>
<evidence type="ECO:0000313" key="2">
    <source>
        <dbReference type="Proteomes" id="UP000028713"/>
    </source>
</evidence>
<comment type="caution">
    <text evidence="1">The sequence shown here is derived from an EMBL/GenBank/DDBJ whole genome shotgun (WGS) entry which is preliminary data.</text>
</comment>